<dbReference type="FunCoup" id="A0A0L0HM39">
    <property type="interactions" value="21"/>
</dbReference>
<evidence type="ECO:0000313" key="7">
    <source>
        <dbReference type="EMBL" id="KND02501.1"/>
    </source>
</evidence>
<feature type="compositionally biased region" description="Basic and acidic residues" evidence="5">
    <location>
        <begin position="8"/>
        <end position="24"/>
    </location>
</feature>
<evidence type="ECO:0000313" key="8">
    <source>
        <dbReference type="Proteomes" id="UP000053201"/>
    </source>
</evidence>
<dbReference type="GO" id="GO:0031047">
    <property type="term" value="P:regulatory ncRNA-mediated gene silencing"/>
    <property type="evidence" value="ECO:0007669"/>
    <property type="project" value="UniProtKB-ARBA"/>
</dbReference>
<dbReference type="InParanoid" id="A0A0L0HM39"/>
<organism evidence="7 8">
    <name type="scientific">Spizellomyces punctatus (strain DAOM BR117)</name>
    <dbReference type="NCBI Taxonomy" id="645134"/>
    <lineage>
        <taxon>Eukaryota</taxon>
        <taxon>Fungi</taxon>
        <taxon>Fungi incertae sedis</taxon>
        <taxon>Chytridiomycota</taxon>
        <taxon>Chytridiomycota incertae sedis</taxon>
        <taxon>Chytridiomycetes</taxon>
        <taxon>Spizellomycetales</taxon>
        <taxon>Spizellomycetaceae</taxon>
        <taxon>Spizellomyces</taxon>
    </lineage>
</organism>
<keyword evidence="8" id="KW-1185">Reference proteome</keyword>
<keyword evidence="4" id="KW-0479">Metal-binding</keyword>
<keyword evidence="4" id="KW-0862">Zinc</keyword>
<feature type="region of interest" description="Disordered" evidence="5">
    <location>
        <begin position="639"/>
        <end position="703"/>
    </location>
</feature>
<dbReference type="SUPFAM" id="SSF54928">
    <property type="entry name" value="RNA-binding domain, RBD"/>
    <property type="match status" value="1"/>
</dbReference>
<accession>A0A0L0HM39</accession>
<evidence type="ECO:0000256" key="2">
    <source>
        <dbReference type="ARBA" id="ARBA00005407"/>
    </source>
</evidence>
<dbReference type="AlphaFoldDB" id="A0A0L0HM39"/>
<sequence>MASPDEYDGGRSTRDKFQRERDDDAQGVEVDEFGRTIDNRKRRERSKSRSRSPEPTGERRGKRRRSRSRELDTYIPDYGRDGYAPPPRFGGATVPVPLMDYGQAFFPMMGDHYDGRKSQNLPDPMKLDYLVSREAFADFARQEFRKKNGRHATMSQEELERRYEIYKENFTNKQHQKFFSTEKNNEWFREKYHPVESRPLKEETNKRRHELLAKFQTELGEGKYDDVNYDQPAAASGGDDAVDKQEDEDVKPIKAEEEQPEETLVPVGKKTSEPVYALFIKTVPPSMKRQKIVELVQKVEGFKYLVLSDPKPDKSMHRLGWIVFEDGTDMMKAFNELNKKSIDNFTFHLAPHHILESRTRVAPGETSRPERLRHDLDQIKQLAQVLDEEVGFDQGSGADLVANRLNSIILPALDTSMDTDGDQKETDKVKRSLDLYITYLRVVHNYDYYGGIESASPEDFARRSAVYLRRPPPPEDKDIRKDWTDRLDLRVDLRIRKPIDGPEITKLGGKSLEVELDKYLSKHVKKESEGKYRCQECSKLFKGDEFVKKHIKSKHAEVCASTKQEVEFFNNYIRDPTKVDPSRQALGALNGNATQTVGAAPAVPVMPMMPMQMQMPLMNPAWQMQMQMMAQMQMMQPMGMPAGTGMRMNGGGQRNGRGGRGSVSGRLGPPPDRRNSRGDPRQIRSYNDLDNPVPSGEMEISYD</sequence>
<dbReference type="InterPro" id="IPR000504">
    <property type="entry name" value="RRM_dom"/>
</dbReference>
<dbReference type="VEuPathDB" id="FungiDB:SPPG_02960"/>
<feature type="compositionally biased region" description="Basic and acidic residues" evidence="5">
    <location>
        <begin position="671"/>
        <end position="682"/>
    </location>
</feature>
<dbReference type="PANTHER" id="PTHR13165">
    <property type="entry name" value="ARSENITE-RESISTANCE PROTEIN 2"/>
    <property type="match status" value="1"/>
</dbReference>
<dbReference type="InterPro" id="IPR021933">
    <property type="entry name" value="SERRATE/Ars2_N"/>
</dbReference>
<dbReference type="InterPro" id="IPR007042">
    <property type="entry name" value="SERRATE/Ars2_C"/>
</dbReference>
<evidence type="ECO:0000256" key="3">
    <source>
        <dbReference type="ARBA" id="ARBA00023242"/>
    </source>
</evidence>
<dbReference type="EMBL" id="KQ257453">
    <property type="protein sequence ID" value="KND02501.1"/>
    <property type="molecule type" value="Genomic_DNA"/>
</dbReference>
<dbReference type="RefSeq" id="XP_016610540.1">
    <property type="nucleotide sequence ID" value="XM_016751247.1"/>
</dbReference>
<dbReference type="PANTHER" id="PTHR13165:SF0">
    <property type="entry name" value="SERRATE RNA EFFECTOR MOLECULE HOMOLOG"/>
    <property type="match status" value="1"/>
</dbReference>
<feature type="region of interest" description="Disordered" evidence="5">
    <location>
        <begin position="1"/>
        <end position="88"/>
    </location>
</feature>
<dbReference type="OMA" id="CALECDS"/>
<keyword evidence="4" id="KW-0863">Zinc-finger</keyword>
<dbReference type="GeneID" id="27686511"/>
<evidence type="ECO:0000256" key="4">
    <source>
        <dbReference type="PROSITE-ProRule" id="PRU00042"/>
    </source>
</evidence>
<dbReference type="GO" id="GO:0003723">
    <property type="term" value="F:RNA binding"/>
    <property type="evidence" value="ECO:0007669"/>
    <property type="project" value="InterPro"/>
</dbReference>
<reference evidence="7 8" key="1">
    <citation type="submission" date="2009-08" db="EMBL/GenBank/DDBJ databases">
        <title>The Genome Sequence of Spizellomyces punctatus strain DAOM BR117.</title>
        <authorList>
            <consortium name="The Broad Institute Genome Sequencing Platform"/>
            <person name="Russ C."/>
            <person name="Cuomo C."/>
            <person name="Shea T."/>
            <person name="Young S.K."/>
            <person name="Zeng Q."/>
            <person name="Koehrsen M."/>
            <person name="Haas B."/>
            <person name="Borodovsky M."/>
            <person name="Guigo R."/>
            <person name="Alvarado L."/>
            <person name="Berlin A."/>
            <person name="Bochicchio J."/>
            <person name="Borenstein D."/>
            <person name="Chapman S."/>
            <person name="Chen Z."/>
            <person name="Engels R."/>
            <person name="Freedman E."/>
            <person name="Gellesch M."/>
            <person name="Goldberg J."/>
            <person name="Griggs A."/>
            <person name="Gujja S."/>
            <person name="Heiman D."/>
            <person name="Hepburn T."/>
            <person name="Howarth C."/>
            <person name="Jen D."/>
            <person name="Larson L."/>
            <person name="Lewis B."/>
            <person name="Mehta T."/>
            <person name="Park D."/>
            <person name="Pearson M."/>
            <person name="Roberts A."/>
            <person name="Saif S."/>
            <person name="Shenoy N."/>
            <person name="Sisk P."/>
            <person name="Stolte C."/>
            <person name="Sykes S."/>
            <person name="Thomson T."/>
            <person name="Walk T."/>
            <person name="White J."/>
            <person name="Yandava C."/>
            <person name="Burger G."/>
            <person name="Gray M.W."/>
            <person name="Holland P.W.H."/>
            <person name="King N."/>
            <person name="Lang F.B.F."/>
            <person name="Roger A.J."/>
            <person name="Ruiz-Trillo I."/>
            <person name="Lander E."/>
            <person name="Nusbaum C."/>
        </authorList>
    </citation>
    <scope>NUCLEOTIDE SEQUENCE [LARGE SCALE GENOMIC DNA]</scope>
    <source>
        <strain evidence="7 8">DAOM BR117</strain>
    </source>
</reference>
<dbReference type="GO" id="GO:0008270">
    <property type="term" value="F:zinc ion binding"/>
    <property type="evidence" value="ECO:0007669"/>
    <property type="project" value="UniProtKB-KW"/>
</dbReference>
<gene>
    <name evidence="7" type="ORF">SPPG_02960</name>
</gene>
<proteinExistence type="inferred from homology"/>
<protein>
    <recommendedName>
        <fullName evidence="6">C2H2-type domain-containing protein</fullName>
    </recommendedName>
</protein>
<dbReference type="CDD" id="cd00590">
    <property type="entry name" value="RRM_SF"/>
    <property type="match status" value="1"/>
</dbReference>
<dbReference type="Pfam" id="PF00076">
    <property type="entry name" value="RRM_1"/>
    <property type="match status" value="1"/>
</dbReference>
<comment type="subcellular location">
    <subcellularLocation>
        <location evidence="1">Nucleus</location>
    </subcellularLocation>
</comment>
<dbReference type="OrthoDB" id="342064at2759"/>
<dbReference type="Pfam" id="PF04959">
    <property type="entry name" value="ARS2"/>
    <property type="match status" value="1"/>
</dbReference>
<evidence type="ECO:0000256" key="1">
    <source>
        <dbReference type="ARBA" id="ARBA00004123"/>
    </source>
</evidence>
<comment type="similarity">
    <text evidence="2">Belongs to the ARS2 family.</text>
</comment>
<keyword evidence="3" id="KW-0539">Nucleus</keyword>
<evidence type="ECO:0000256" key="5">
    <source>
        <dbReference type="SAM" id="MobiDB-lite"/>
    </source>
</evidence>
<dbReference type="Gene3D" id="3.30.70.330">
    <property type="match status" value="1"/>
</dbReference>
<dbReference type="InterPro" id="IPR013087">
    <property type="entry name" value="Znf_C2H2_type"/>
</dbReference>
<dbReference type="Proteomes" id="UP000053201">
    <property type="component" value="Unassembled WGS sequence"/>
</dbReference>
<dbReference type="STRING" id="645134.A0A0L0HM39"/>
<dbReference type="GO" id="GO:0016070">
    <property type="term" value="P:RNA metabolic process"/>
    <property type="evidence" value="ECO:0007669"/>
    <property type="project" value="UniProtKB-ARBA"/>
</dbReference>
<dbReference type="InterPro" id="IPR012677">
    <property type="entry name" value="Nucleotide-bd_a/b_plait_sf"/>
</dbReference>
<name>A0A0L0HM39_SPIPD</name>
<feature type="domain" description="C2H2-type" evidence="6">
    <location>
        <begin position="532"/>
        <end position="556"/>
    </location>
</feature>
<feature type="region of interest" description="Disordered" evidence="5">
    <location>
        <begin position="223"/>
        <end position="266"/>
    </location>
</feature>
<evidence type="ECO:0000259" key="6">
    <source>
        <dbReference type="PROSITE" id="PS50157"/>
    </source>
</evidence>
<dbReference type="PROSITE" id="PS00028">
    <property type="entry name" value="ZINC_FINGER_C2H2_1"/>
    <property type="match status" value="1"/>
</dbReference>
<dbReference type="Pfam" id="PF12066">
    <property type="entry name" value="SERRATE_Ars2_N"/>
    <property type="match status" value="1"/>
</dbReference>
<dbReference type="PROSITE" id="PS50157">
    <property type="entry name" value="ZINC_FINGER_C2H2_2"/>
    <property type="match status" value="1"/>
</dbReference>
<feature type="compositionally biased region" description="Basic and acidic residues" evidence="5">
    <location>
        <begin position="32"/>
        <end position="41"/>
    </location>
</feature>
<dbReference type="InterPro" id="IPR035979">
    <property type="entry name" value="RBD_domain_sf"/>
</dbReference>
<dbReference type="GO" id="GO:0016604">
    <property type="term" value="C:nuclear body"/>
    <property type="evidence" value="ECO:0007669"/>
    <property type="project" value="TreeGrafter"/>
</dbReference>
<dbReference type="InterPro" id="IPR039727">
    <property type="entry name" value="SE/Ars2"/>
</dbReference>
<dbReference type="eggNOG" id="KOG2295">
    <property type="taxonomic scope" value="Eukaryota"/>
</dbReference>
<feature type="compositionally biased region" description="Gly residues" evidence="5">
    <location>
        <begin position="648"/>
        <end position="662"/>
    </location>
</feature>